<feature type="transmembrane region" description="Helical" evidence="10">
    <location>
        <begin position="662"/>
        <end position="695"/>
    </location>
</feature>
<feature type="transmembrane region" description="Helical" evidence="10">
    <location>
        <begin position="184"/>
        <end position="203"/>
    </location>
</feature>
<dbReference type="InParanoid" id="B8C0F8"/>
<dbReference type="InterPro" id="IPR044726">
    <property type="entry name" value="ABCC_6TM_D2"/>
</dbReference>
<sequence>YRIKTAVSASIYRKSLRLASAEQQKTTLGEIVNLMQVDASKIEAFVMQIHVLWDGLFQIGGYMVILGFLLGWTCLVGLLLIVCAIPVMGKITGKMYGMNRSMVKNTDERVKTVNEALQGILCVKMYTWESSFENQIGQFRSGEMSSLSQIAKLRAFLRAYMSALPIVAAASTFLVYVYVYEGTISASILFSSIVAFDMIRMPLMFYPMALAQLVQCKVSLKRVAVFLGYGEVNQMGYTRNMDNEGGISIEKATLYWSDPNTPLVYPPAVLSDVSIKVSTGEICAIVGPVGSGKSTLCASILNEAVLGEGSQVTLNGKVAYVAQTAWILNKTVRDNILFGSPYDEEKYNKVIDACSLRHDLKILEDGDMTEIGERGINLSGGQKQRISVARAAYSDADVFIFDDPLSALDPEVAERVFEECILGMLNGKTRLLVTNQLQCLPKCDSVIALGRHGSVLEQGSYDDLVNDKDGEVTRLLKDLAPSKRASTRSLMKEAKPKADSAKTNSDMATVMKDNKKLMTKEERATGSVKFGVYLKYIQAGGGYPLFALVFSTYILSAGVNILSSIWISIWTADSSYQNRTESFYIVGYALTSILMGFMAFTRAYGLARFGIRSSFNLHRHVLRSVLRAPMSFFDTTPTGRVLSRFSKDIHTVDQEIADYVDIFLFIVIQLMVVMGTIVIVTPFFAITLPFLAFMYIKAMNYFRQVSRETKRLESVARSPVFSQFSETLGGLSTIRAYGKAGEFRRHFEDILDFNTQAVYVNKVADRWLAVRLEGIAACIAGLAALFSTQVVISNGATVGSTNNFASLAGISLSYAVTATGMMQFVVRSFAQVESAMNSVERVVYYTESIPQEAAMTSDELKMEKTLPPTNAAQRAVKAAGGKVEYPKETWPEKGQITLTNLKMKYRHETPLVLKGLNVTIGAGERVGIVGRTGSGKSSMLLILMRIVEPYLTEEVEEKYAAPLAIDGMDCMRMGLLDLRSKIGIIPQSPVLFSGTIRSNMDPFDNYTDEEILGALEKCRMKDAVDKMMDGLQSRVAEYGENLSQGQRQLLCLGRALLKRCHILLLDEATSSVDFETDRAIQTTIREAFKGCTVLTIAHRVNTIMDSDKILVMNDGNVSEFDAPDELLKNETSLFSEIVRHSNGEEVSPDDE</sequence>
<keyword evidence="8 10" id="KW-0472">Membrane</keyword>
<dbReference type="GO" id="GO:0005524">
    <property type="term" value="F:ATP binding"/>
    <property type="evidence" value="ECO:0007669"/>
    <property type="project" value="UniProtKB-KW"/>
</dbReference>
<evidence type="ECO:0000256" key="4">
    <source>
        <dbReference type="ARBA" id="ARBA00022692"/>
    </source>
</evidence>
<dbReference type="PROSITE" id="PS00211">
    <property type="entry name" value="ABC_TRANSPORTER_1"/>
    <property type="match status" value="2"/>
</dbReference>
<feature type="transmembrane region" description="Helical" evidence="10">
    <location>
        <begin position="545"/>
        <end position="570"/>
    </location>
</feature>
<dbReference type="CDD" id="cd18579">
    <property type="entry name" value="ABC_6TM_ABCC_D1"/>
    <property type="match status" value="1"/>
</dbReference>
<dbReference type="AlphaFoldDB" id="B8C0F8"/>
<dbReference type="SUPFAM" id="SSF52540">
    <property type="entry name" value="P-loop containing nucleoside triphosphate hydrolases"/>
    <property type="match status" value="2"/>
</dbReference>
<keyword evidence="14" id="KW-1185">Reference proteome</keyword>
<dbReference type="GO" id="GO:0055085">
    <property type="term" value="P:transmembrane transport"/>
    <property type="evidence" value="ECO:0000318"/>
    <property type="project" value="GO_Central"/>
</dbReference>
<feature type="transmembrane region" description="Helical" evidence="10">
    <location>
        <begin position="155"/>
        <end position="178"/>
    </location>
</feature>
<organism evidence="13 14">
    <name type="scientific">Thalassiosira pseudonana</name>
    <name type="common">Marine diatom</name>
    <name type="synonym">Cyclotella nana</name>
    <dbReference type="NCBI Taxonomy" id="35128"/>
    <lineage>
        <taxon>Eukaryota</taxon>
        <taxon>Sar</taxon>
        <taxon>Stramenopiles</taxon>
        <taxon>Ochrophyta</taxon>
        <taxon>Bacillariophyta</taxon>
        <taxon>Coscinodiscophyceae</taxon>
        <taxon>Thalassiosirophycidae</taxon>
        <taxon>Thalassiosirales</taxon>
        <taxon>Thalassiosiraceae</taxon>
        <taxon>Thalassiosira</taxon>
    </lineage>
</organism>
<dbReference type="InterPro" id="IPR017871">
    <property type="entry name" value="ABC_transporter-like_CS"/>
</dbReference>
<evidence type="ECO:0000256" key="3">
    <source>
        <dbReference type="ARBA" id="ARBA00022448"/>
    </source>
</evidence>
<dbReference type="GO" id="GO:0005886">
    <property type="term" value="C:plasma membrane"/>
    <property type="evidence" value="ECO:0000318"/>
    <property type="project" value="GO_Central"/>
</dbReference>
<dbReference type="SMART" id="SM00382">
    <property type="entry name" value="AAA"/>
    <property type="match status" value="2"/>
</dbReference>
<dbReference type="PROSITE" id="PS50929">
    <property type="entry name" value="ABC_TM1F"/>
    <property type="match status" value="2"/>
</dbReference>
<dbReference type="PANTHER" id="PTHR24223:SF456">
    <property type="entry name" value="MULTIDRUG RESISTANCE-ASSOCIATED PROTEIN LETHAL(2)03659"/>
    <property type="match status" value="1"/>
</dbReference>
<dbReference type="Pfam" id="PF00005">
    <property type="entry name" value="ABC_tran"/>
    <property type="match status" value="2"/>
</dbReference>
<dbReference type="RefSeq" id="XP_002289520.1">
    <property type="nucleotide sequence ID" value="XM_002289484.1"/>
</dbReference>
<comment type="subcellular location">
    <subcellularLocation>
        <location evidence="1">Membrane</location>
        <topology evidence="1">Multi-pass membrane protein</topology>
    </subcellularLocation>
</comment>
<feature type="domain" description="ABC transmembrane type-1" evidence="12">
    <location>
        <begin position="1"/>
        <end position="215"/>
    </location>
</feature>
<dbReference type="InterPro" id="IPR036640">
    <property type="entry name" value="ABC1_TM_sf"/>
</dbReference>
<feature type="transmembrane region" description="Helical" evidence="10">
    <location>
        <begin position="772"/>
        <end position="792"/>
    </location>
</feature>
<dbReference type="SUPFAM" id="SSF90123">
    <property type="entry name" value="ABC transporter transmembrane region"/>
    <property type="match status" value="2"/>
</dbReference>
<dbReference type="EMBL" id="CM000641">
    <property type="protein sequence ID" value="EED93057.1"/>
    <property type="molecule type" value="Genomic_DNA"/>
</dbReference>
<evidence type="ECO:0000256" key="8">
    <source>
        <dbReference type="ARBA" id="ARBA00023136"/>
    </source>
</evidence>
<feature type="region of interest" description="Disordered" evidence="9">
    <location>
        <begin position="485"/>
        <end position="505"/>
    </location>
</feature>
<name>B8C0F8_THAPS</name>
<reference evidence="13 14" key="1">
    <citation type="journal article" date="2004" name="Science">
        <title>The genome of the diatom Thalassiosira pseudonana: ecology, evolution, and metabolism.</title>
        <authorList>
            <person name="Armbrust E.V."/>
            <person name="Berges J.A."/>
            <person name="Bowler C."/>
            <person name="Green B.R."/>
            <person name="Martinez D."/>
            <person name="Putnam N.H."/>
            <person name="Zhou S."/>
            <person name="Allen A.E."/>
            <person name="Apt K.E."/>
            <person name="Bechner M."/>
            <person name="Brzezinski M.A."/>
            <person name="Chaal B.K."/>
            <person name="Chiovitti A."/>
            <person name="Davis A.K."/>
            <person name="Demarest M.S."/>
            <person name="Detter J.C."/>
            <person name="Glavina T."/>
            <person name="Goodstein D."/>
            <person name="Hadi M.Z."/>
            <person name="Hellsten U."/>
            <person name="Hildebrand M."/>
            <person name="Jenkins B.D."/>
            <person name="Jurka J."/>
            <person name="Kapitonov V.V."/>
            <person name="Kroger N."/>
            <person name="Lau W.W."/>
            <person name="Lane T.W."/>
            <person name="Larimer F.W."/>
            <person name="Lippmeier J.C."/>
            <person name="Lucas S."/>
            <person name="Medina M."/>
            <person name="Montsant A."/>
            <person name="Obornik M."/>
            <person name="Parker M.S."/>
            <person name="Palenik B."/>
            <person name="Pazour G.J."/>
            <person name="Richardson P.M."/>
            <person name="Rynearson T.A."/>
            <person name="Saito M.A."/>
            <person name="Schwartz D.C."/>
            <person name="Thamatrakoln K."/>
            <person name="Valentin K."/>
            <person name="Vardi A."/>
            <person name="Wilkerson F.P."/>
            <person name="Rokhsar D.S."/>
        </authorList>
    </citation>
    <scope>NUCLEOTIDE SEQUENCE [LARGE SCALE GENOMIC DNA]</scope>
    <source>
        <strain evidence="13 14">CCMP1335</strain>
    </source>
</reference>
<dbReference type="InterPro" id="IPR044746">
    <property type="entry name" value="ABCC_6TM_D1"/>
</dbReference>
<dbReference type="Gene3D" id="3.40.50.300">
    <property type="entry name" value="P-loop containing nucleotide triphosphate hydrolases"/>
    <property type="match status" value="2"/>
</dbReference>
<dbReference type="InterPro" id="IPR050173">
    <property type="entry name" value="ABC_transporter_C-like"/>
</dbReference>
<protein>
    <submittedName>
        <fullName evidence="13">ABC transporter</fullName>
    </submittedName>
</protein>
<accession>B8C0F8</accession>
<feature type="transmembrane region" description="Helical" evidence="10">
    <location>
        <begin position="804"/>
        <end position="826"/>
    </location>
</feature>
<dbReference type="InterPro" id="IPR003439">
    <property type="entry name" value="ABC_transporter-like_ATP-bd"/>
</dbReference>
<evidence type="ECO:0000256" key="5">
    <source>
        <dbReference type="ARBA" id="ARBA00022741"/>
    </source>
</evidence>
<dbReference type="OMA" id="PYAWPSQ"/>
<dbReference type="PROSITE" id="PS50893">
    <property type="entry name" value="ABC_TRANSPORTER_2"/>
    <property type="match status" value="2"/>
</dbReference>
<keyword evidence="7 10" id="KW-1133">Transmembrane helix</keyword>
<dbReference type="PANTHER" id="PTHR24223">
    <property type="entry name" value="ATP-BINDING CASSETTE SUB-FAMILY C"/>
    <property type="match status" value="1"/>
</dbReference>
<dbReference type="GeneID" id="7452217"/>
<gene>
    <name evidence="13" type="ORF">THAPSDRAFT_33580</name>
</gene>
<keyword evidence="3" id="KW-0813">Transport</keyword>
<dbReference type="eggNOG" id="KOG0054">
    <property type="taxonomic scope" value="Eukaryota"/>
</dbReference>
<dbReference type="Gene3D" id="1.20.1560.10">
    <property type="entry name" value="ABC transporter type 1, transmembrane domain"/>
    <property type="match status" value="2"/>
</dbReference>
<proteinExistence type="inferred from homology"/>
<dbReference type="Proteomes" id="UP000001449">
    <property type="component" value="Chromosome 4"/>
</dbReference>
<keyword evidence="6" id="KW-0067">ATP-binding</keyword>
<dbReference type="GO" id="GO:0140359">
    <property type="term" value="F:ABC-type transporter activity"/>
    <property type="evidence" value="ECO:0000318"/>
    <property type="project" value="GO_Central"/>
</dbReference>
<feature type="domain" description="ABC transporter" evidence="11">
    <location>
        <begin position="249"/>
        <end position="477"/>
    </location>
</feature>
<feature type="domain" description="ABC transmembrane type-1" evidence="12">
    <location>
        <begin position="547"/>
        <end position="834"/>
    </location>
</feature>
<feature type="transmembrane region" description="Helical" evidence="10">
    <location>
        <begin position="582"/>
        <end position="604"/>
    </location>
</feature>
<dbReference type="InterPro" id="IPR003593">
    <property type="entry name" value="AAA+_ATPase"/>
</dbReference>
<dbReference type="InterPro" id="IPR011527">
    <property type="entry name" value="ABC1_TM_dom"/>
</dbReference>
<feature type="compositionally biased region" description="Basic and acidic residues" evidence="9">
    <location>
        <begin position="490"/>
        <end position="500"/>
    </location>
</feature>
<keyword evidence="4 10" id="KW-0812">Transmembrane</keyword>
<evidence type="ECO:0000256" key="10">
    <source>
        <dbReference type="SAM" id="Phobius"/>
    </source>
</evidence>
<dbReference type="FunCoup" id="B8C0F8">
    <property type="interactions" value="3"/>
</dbReference>
<evidence type="ECO:0000256" key="9">
    <source>
        <dbReference type="SAM" id="MobiDB-lite"/>
    </source>
</evidence>
<dbReference type="FunFam" id="3.40.50.300:FF:001847">
    <property type="entry name" value="ABC transporter, putative"/>
    <property type="match status" value="1"/>
</dbReference>
<dbReference type="InterPro" id="IPR027417">
    <property type="entry name" value="P-loop_NTPase"/>
</dbReference>
<dbReference type="FunFam" id="1.20.1560.10:FF:000063">
    <property type="entry name" value="Multidrug resistance protein ABC transporter"/>
    <property type="match status" value="1"/>
</dbReference>
<dbReference type="CDD" id="cd03250">
    <property type="entry name" value="ABCC_MRP_domain1"/>
    <property type="match status" value="1"/>
</dbReference>
<dbReference type="CDD" id="cd03244">
    <property type="entry name" value="ABCC_MRP_domain2"/>
    <property type="match status" value="1"/>
</dbReference>
<evidence type="ECO:0000256" key="7">
    <source>
        <dbReference type="ARBA" id="ARBA00022989"/>
    </source>
</evidence>
<dbReference type="STRING" id="35128.B8C0F8"/>
<dbReference type="CDD" id="cd18580">
    <property type="entry name" value="ABC_6TM_ABCC_D2"/>
    <property type="match status" value="1"/>
</dbReference>
<dbReference type="FunFam" id="1.20.1560.10:FF:000498">
    <property type="entry name" value="ABC transporter"/>
    <property type="match status" value="1"/>
</dbReference>
<dbReference type="HOGENOM" id="CLU_000604_27_3_1"/>
<feature type="non-terminal residue" evidence="13">
    <location>
        <position position="1"/>
    </location>
</feature>
<evidence type="ECO:0000313" key="14">
    <source>
        <dbReference type="Proteomes" id="UP000001449"/>
    </source>
</evidence>
<dbReference type="Pfam" id="PF00664">
    <property type="entry name" value="ABC_membrane"/>
    <property type="match status" value="2"/>
</dbReference>
<comment type="similarity">
    <text evidence="2">Belongs to the ABC transporter superfamily. ABCC family. Conjugate transporter (TC 3.A.1.208) subfamily.</text>
</comment>
<evidence type="ECO:0000313" key="13">
    <source>
        <dbReference type="EMBL" id="EED93057.1"/>
    </source>
</evidence>
<dbReference type="GO" id="GO:0016887">
    <property type="term" value="F:ATP hydrolysis activity"/>
    <property type="evidence" value="ECO:0007669"/>
    <property type="project" value="InterPro"/>
</dbReference>
<evidence type="ECO:0000256" key="6">
    <source>
        <dbReference type="ARBA" id="ARBA00022840"/>
    </source>
</evidence>
<keyword evidence="5" id="KW-0547">Nucleotide-binding</keyword>
<evidence type="ECO:0000256" key="1">
    <source>
        <dbReference type="ARBA" id="ARBA00004141"/>
    </source>
</evidence>
<evidence type="ECO:0000256" key="2">
    <source>
        <dbReference type="ARBA" id="ARBA00009726"/>
    </source>
</evidence>
<reference evidence="13 14" key="2">
    <citation type="journal article" date="2008" name="Nature">
        <title>The Phaeodactylum genome reveals the evolutionary history of diatom genomes.</title>
        <authorList>
            <person name="Bowler C."/>
            <person name="Allen A.E."/>
            <person name="Badger J.H."/>
            <person name="Grimwood J."/>
            <person name="Jabbari K."/>
            <person name="Kuo A."/>
            <person name="Maheswari U."/>
            <person name="Martens C."/>
            <person name="Maumus F."/>
            <person name="Otillar R.P."/>
            <person name="Rayko E."/>
            <person name="Salamov A."/>
            <person name="Vandepoele K."/>
            <person name="Beszteri B."/>
            <person name="Gruber A."/>
            <person name="Heijde M."/>
            <person name="Katinka M."/>
            <person name="Mock T."/>
            <person name="Valentin K."/>
            <person name="Verret F."/>
            <person name="Berges J.A."/>
            <person name="Brownlee C."/>
            <person name="Cadoret J.P."/>
            <person name="Chiovitti A."/>
            <person name="Choi C.J."/>
            <person name="Coesel S."/>
            <person name="De Martino A."/>
            <person name="Detter J.C."/>
            <person name="Durkin C."/>
            <person name="Falciatore A."/>
            <person name="Fournet J."/>
            <person name="Haruta M."/>
            <person name="Huysman M.J."/>
            <person name="Jenkins B.D."/>
            <person name="Jiroutova K."/>
            <person name="Jorgensen R.E."/>
            <person name="Joubert Y."/>
            <person name="Kaplan A."/>
            <person name="Kroger N."/>
            <person name="Kroth P.G."/>
            <person name="La Roche J."/>
            <person name="Lindquist E."/>
            <person name="Lommer M."/>
            <person name="Martin-Jezequel V."/>
            <person name="Lopez P.J."/>
            <person name="Lucas S."/>
            <person name="Mangogna M."/>
            <person name="McGinnis K."/>
            <person name="Medlin L.K."/>
            <person name="Montsant A."/>
            <person name="Oudot-Le Secq M.P."/>
            <person name="Napoli C."/>
            <person name="Obornik M."/>
            <person name="Parker M.S."/>
            <person name="Petit J.L."/>
            <person name="Porcel B.M."/>
            <person name="Poulsen N."/>
            <person name="Robison M."/>
            <person name="Rychlewski L."/>
            <person name="Rynearson T.A."/>
            <person name="Schmutz J."/>
            <person name="Shapiro H."/>
            <person name="Siaut M."/>
            <person name="Stanley M."/>
            <person name="Sussman M.R."/>
            <person name="Taylor A.R."/>
            <person name="Vardi A."/>
            <person name="von Dassow P."/>
            <person name="Vyverman W."/>
            <person name="Willis A."/>
            <person name="Wyrwicz L.S."/>
            <person name="Rokhsar D.S."/>
            <person name="Weissenbach J."/>
            <person name="Armbrust E.V."/>
            <person name="Green B.R."/>
            <person name="Van de Peer Y."/>
            <person name="Grigoriev I.V."/>
        </authorList>
    </citation>
    <scope>NUCLEOTIDE SEQUENCE [LARGE SCALE GENOMIC DNA]</scope>
    <source>
        <strain evidence="13 14">CCMP1335</strain>
    </source>
</reference>
<feature type="domain" description="ABC transporter" evidence="11">
    <location>
        <begin position="896"/>
        <end position="1139"/>
    </location>
</feature>
<feature type="transmembrane region" description="Helical" evidence="10">
    <location>
        <begin position="62"/>
        <end position="88"/>
    </location>
</feature>
<evidence type="ECO:0000259" key="12">
    <source>
        <dbReference type="PROSITE" id="PS50929"/>
    </source>
</evidence>
<dbReference type="KEGG" id="tps:THAPSDRAFT_33580"/>
<dbReference type="PaxDb" id="35128-Thaps33580"/>
<dbReference type="FunFam" id="3.40.50.300:FF:002452">
    <property type="entry name" value="ABC-type metal ion transporter"/>
    <property type="match status" value="1"/>
</dbReference>
<evidence type="ECO:0000259" key="11">
    <source>
        <dbReference type="PROSITE" id="PS50893"/>
    </source>
</evidence>